<dbReference type="RefSeq" id="WP_019952801.1">
    <property type="nucleotide sequence ID" value="NZ_JBHLVX010000025.1"/>
</dbReference>
<name>A0ABV6G2I5_9GAMM</name>
<accession>A0ABV6G2I5</accession>
<dbReference type="Proteomes" id="UP001589814">
    <property type="component" value="Unassembled WGS sequence"/>
</dbReference>
<dbReference type="Gene3D" id="3.60.21.10">
    <property type="match status" value="1"/>
</dbReference>
<sequence>MSGGLSEQNHFELSSPVGVISDTHGLLRDEALALMRGCGLILHLGDVGDERILERLAELAPLIAIRGNIDRDSWCEALPLRRDITINGWRFQLVHDRADVEATAAFDAFLFGHSHKPLCQWHEKKEGGRQLWFNPGAAGRRRFRLPITAARLLARPERLCCATVYLLDDAPR</sequence>
<dbReference type="InterPro" id="IPR029052">
    <property type="entry name" value="Metallo-depent_PP-like"/>
</dbReference>
<reference evidence="3 4" key="1">
    <citation type="submission" date="2024-09" db="EMBL/GenBank/DDBJ databases">
        <authorList>
            <person name="Sun Q."/>
            <person name="Mori K."/>
        </authorList>
    </citation>
    <scope>NUCLEOTIDE SEQUENCE [LARGE SCALE GENOMIC DNA]</scope>
    <source>
        <strain evidence="3 4">CCM 7415</strain>
    </source>
</reference>
<protein>
    <submittedName>
        <fullName evidence="3">Metallophosphoesterase family protein</fullName>
    </submittedName>
</protein>
<evidence type="ECO:0000259" key="2">
    <source>
        <dbReference type="Pfam" id="PF12850"/>
    </source>
</evidence>
<evidence type="ECO:0000256" key="1">
    <source>
        <dbReference type="ARBA" id="ARBA00008950"/>
    </source>
</evidence>
<organism evidence="3 4">
    <name type="scientific">Kushneria aurantia</name>
    <dbReference type="NCBI Taxonomy" id="504092"/>
    <lineage>
        <taxon>Bacteria</taxon>
        <taxon>Pseudomonadati</taxon>
        <taxon>Pseudomonadota</taxon>
        <taxon>Gammaproteobacteria</taxon>
        <taxon>Oceanospirillales</taxon>
        <taxon>Halomonadaceae</taxon>
        <taxon>Kushneria</taxon>
    </lineage>
</organism>
<dbReference type="SUPFAM" id="SSF56300">
    <property type="entry name" value="Metallo-dependent phosphatases"/>
    <property type="match status" value="1"/>
</dbReference>
<dbReference type="Pfam" id="PF12850">
    <property type="entry name" value="Metallophos_2"/>
    <property type="match status" value="1"/>
</dbReference>
<proteinExistence type="inferred from homology"/>
<comment type="similarity">
    <text evidence="1">Belongs to the metallophosphoesterase superfamily. YfcE family.</text>
</comment>
<evidence type="ECO:0000313" key="4">
    <source>
        <dbReference type="Proteomes" id="UP001589814"/>
    </source>
</evidence>
<gene>
    <name evidence="3" type="ORF">ACFFHW_07655</name>
</gene>
<dbReference type="EMBL" id="JBHLVX010000025">
    <property type="protein sequence ID" value="MFC0267863.1"/>
    <property type="molecule type" value="Genomic_DNA"/>
</dbReference>
<dbReference type="InterPro" id="IPR024654">
    <property type="entry name" value="Calcineurin-like_PHP_lpxH"/>
</dbReference>
<feature type="domain" description="Calcineurin-like phosphoesterase" evidence="2">
    <location>
        <begin position="17"/>
        <end position="152"/>
    </location>
</feature>
<evidence type="ECO:0000313" key="3">
    <source>
        <dbReference type="EMBL" id="MFC0267863.1"/>
    </source>
</evidence>
<keyword evidence="4" id="KW-1185">Reference proteome</keyword>
<comment type="caution">
    <text evidence="3">The sequence shown here is derived from an EMBL/GenBank/DDBJ whole genome shotgun (WGS) entry which is preliminary data.</text>
</comment>